<dbReference type="SUPFAM" id="SSF53244">
    <property type="entry name" value="MurD-like peptide ligases, peptide-binding domain"/>
    <property type="match status" value="1"/>
</dbReference>
<dbReference type="GO" id="GO:0046654">
    <property type="term" value="P:tetrahydrofolate biosynthetic process"/>
    <property type="evidence" value="ECO:0007669"/>
    <property type="project" value="UniProtKB-UniPathway"/>
</dbReference>
<dbReference type="NCBIfam" id="TIGR01499">
    <property type="entry name" value="folC"/>
    <property type="match status" value="1"/>
</dbReference>
<dbReference type="UniPathway" id="UPA00077">
    <property type="reaction ID" value="UER00157"/>
</dbReference>
<organism evidence="7 8">
    <name type="scientific">Campylobacter sputorum subsp. sputorum</name>
    <dbReference type="NCBI Taxonomy" id="32024"/>
    <lineage>
        <taxon>Bacteria</taxon>
        <taxon>Pseudomonadati</taxon>
        <taxon>Campylobacterota</taxon>
        <taxon>Epsilonproteobacteria</taxon>
        <taxon>Campylobacterales</taxon>
        <taxon>Campylobacteraceae</taxon>
        <taxon>Campylobacter</taxon>
    </lineage>
</organism>
<name>A0A381DHF4_9BACT</name>
<evidence type="ECO:0000256" key="5">
    <source>
        <dbReference type="ARBA" id="ARBA00022840"/>
    </source>
</evidence>
<dbReference type="STRING" id="32024.GCA_000788295_00223"/>
<keyword evidence="8" id="KW-1185">Reference proteome</keyword>
<dbReference type="InterPro" id="IPR036565">
    <property type="entry name" value="Mur-like_cat_sf"/>
</dbReference>
<dbReference type="OrthoDB" id="9809356at2"/>
<dbReference type="AlphaFoldDB" id="A0A381DHF4"/>
<keyword evidence="6" id="KW-0460">Magnesium</keyword>
<dbReference type="GO" id="GO:0005524">
    <property type="term" value="F:ATP binding"/>
    <property type="evidence" value="ECO:0007669"/>
    <property type="project" value="UniProtKB-KW"/>
</dbReference>
<reference evidence="7 8" key="1">
    <citation type="submission" date="2018-06" db="EMBL/GenBank/DDBJ databases">
        <authorList>
            <consortium name="Pathogen Informatics"/>
            <person name="Doyle S."/>
        </authorList>
    </citation>
    <scope>NUCLEOTIDE SEQUENCE [LARGE SCALE GENOMIC DNA]</scope>
    <source>
        <strain evidence="7 8">NCTC12475</strain>
    </source>
</reference>
<evidence type="ECO:0000256" key="1">
    <source>
        <dbReference type="ARBA" id="ARBA00008276"/>
    </source>
</evidence>
<accession>A0A381DHF4</accession>
<dbReference type="InterPro" id="IPR036615">
    <property type="entry name" value="Mur_ligase_C_dom_sf"/>
</dbReference>
<dbReference type="GO" id="GO:0046872">
    <property type="term" value="F:metal ion binding"/>
    <property type="evidence" value="ECO:0007669"/>
    <property type="project" value="UniProtKB-KW"/>
</dbReference>
<dbReference type="RefSeq" id="WP_089182364.1">
    <property type="nucleotide sequence ID" value="NZ_UFVD01000001.1"/>
</dbReference>
<protein>
    <submittedName>
        <fullName evidence="7">Folylpolyglutamate synthase</fullName>
    </submittedName>
</protein>
<keyword evidence="3" id="KW-0479">Metal-binding</keyword>
<sequence>MKLSKFLNKKPLYYKEIDHSFMPNIFNAIKDKFINKQIIHVVGTNGKGSTGRFLAQLLRLANKSVGHYTSPHIFSFNERFYINDSIVSDEDLQNAHERLWDILSDEIKEKISYFEYATLLTLPLFEKCDFVILEAGMGAEYDATNVFDKQLCLFTPIGLDHVGMLGNNLEEISRTKLISMAKNAILNDEMNDVSVKIAKDIALQKNSNLFFARDLLNENDFNDIKKYIDKFNLANFQYSNLALAFSATKFLKIDVSLSNLKNLDLQGRMQRVAENIIVDVGHNELCAKKVLENISSNDIVLVYNSFLDKDIKGVLKLFKGRVKRVEILDYPSDRELGGEKIIQCLDELDIKWNKFNGVKNDEKYLVFGSFLLVEHFLRNYFER</sequence>
<keyword evidence="4" id="KW-0547">Nucleotide-binding</keyword>
<dbReference type="Proteomes" id="UP000254920">
    <property type="component" value="Unassembled WGS sequence"/>
</dbReference>
<dbReference type="GO" id="GO:0008841">
    <property type="term" value="F:dihydrofolate synthase activity"/>
    <property type="evidence" value="ECO:0007669"/>
    <property type="project" value="TreeGrafter"/>
</dbReference>
<dbReference type="Gene3D" id="3.40.1190.10">
    <property type="entry name" value="Mur-like, catalytic domain"/>
    <property type="match status" value="1"/>
</dbReference>
<dbReference type="Gene3D" id="3.90.190.20">
    <property type="entry name" value="Mur ligase, C-terminal domain"/>
    <property type="match status" value="1"/>
</dbReference>
<dbReference type="PANTHER" id="PTHR11136:SF0">
    <property type="entry name" value="DIHYDROFOLATE SYNTHETASE-RELATED"/>
    <property type="match status" value="1"/>
</dbReference>
<evidence type="ECO:0000256" key="6">
    <source>
        <dbReference type="ARBA" id="ARBA00022842"/>
    </source>
</evidence>
<evidence type="ECO:0000256" key="4">
    <source>
        <dbReference type="ARBA" id="ARBA00022741"/>
    </source>
</evidence>
<keyword evidence="5" id="KW-0067">ATP-binding</keyword>
<dbReference type="SUPFAM" id="SSF53623">
    <property type="entry name" value="MurD-like peptide ligases, catalytic domain"/>
    <property type="match status" value="1"/>
</dbReference>
<dbReference type="InterPro" id="IPR001645">
    <property type="entry name" value="Folylpolyglutamate_synth"/>
</dbReference>
<comment type="similarity">
    <text evidence="1">Belongs to the folylpolyglutamate synthase family.</text>
</comment>
<dbReference type="PANTHER" id="PTHR11136">
    <property type="entry name" value="FOLYLPOLYGLUTAMATE SYNTHASE-RELATED"/>
    <property type="match status" value="1"/>
</dbReference>
<evidence type="ECO:0000256" key="3">
    <source>
        <dbReference type="ARBA" id="ARBA00022723"/>
    </source>
</evidence>
<dbReference type="GO" id="GO:0004326">
    <property type="term" value="F:tetrahydrofolylpolyglutamate synthase activity"/>
    <property type="evidence" value="ECO:0007669"/>
    <property type="project" value="InterPro"/>
</dbReference>
<proteinExistence type="inferred from homology"/>
<keyword evidence="2" id="KW-0436">Ligase</keyword>
<evidence type="ECO:0000313" key="7">
    <source>
        <dbReference type="EMBL" id="SUX09536.1"/>
    </source>
</evidence>
<gene>
    <name evidence="7" type="primary">folC</name>
    <name evidence="7" type="ORF">NCTC12475_00079</name>
</gene>
<dbReference type="GO" id="GO:0005737">
    <property type="term" value="C:cytoplasm"/>
    <property type="evidence" value="ECO:0007669"/>
    <property type="project" value="TreeGrafter"/>
</dbReference>
<dbReference type="EMBL" id="UFVD01000001">
    <property type="protein sequence ID" value="SUX09536.1"/>
    <property type="molecule type" value="Genomic_DNA"/>
</dbReference>
<evidence type="ECO:0000256" key="2">
    <source>
        <dbReference type="ARBA" id="ARBA00022598"/>
    </source>
</evidence>
<evidence type="ECO:0000313" key="8">
    <source>
        <dbReference type="Proteomes" id="UP000254920"/>
    </source>
</evidence>